<dbReference type="EMBL" id="JBJKFK010001755">
    <property type="protein sequence ID" value="KAL3312301.1"/>
    <property type="molecule type" value="Genomic_DNA"/>
</dbReference>
<keyword evidence="2" id="KW-1185">Reference proteome</keyword>
<dbReference type="AlphaFoldDB" id="A0ABD2PY16"/>
<organism evidence="1 2">
    <name type="scientific">Cichlidogyrus casuarinus</name>
    <dbReference type="NCBI Taxonomy" id="1844966"/>
    <lineage>
        <taxon>Eukaryota</taxon>
        <taxon>Metazoa</taxon>
        <taxon>Spiralia</taxon>
        <taxon>Lophotrochozoa</taxon>
        <taxon>Platyhelminthes</taxon>
        <taxon>Monogenea</taxon>
        <taxon>Monopisthocotylea</taxon>
        <taxon>Dactylogyridea</taxon>
        <taxon>Ancyrocephalidae</taxon>
        <taxon>Cichlidogyrus</taxon>
    </lineage>
</organism>
<dbReference type="Proteomes" id="UP001626550">
    <property type="component" value="Unassembled WGS sequence"/>
</dbReference>
<name>A0ABD2PY16_9PLAT</name>
<accession>A0ABD2PY16</accession>
<evidence type="ECO:0000313" key="1">
    <source>
        <dbReference type="EMBL" id="KAL3312301.1"/>
    </source>
</evidence>
<evidence type="ECO:0000313" key="2">
    <source>
        <dbReference type="Proteomes" id="UP001626550"/>
    </source>
</evidence>
<protein>
    <submittedName>
        <fullName evidence="1">Uncharacterized protein</fullName>
    </submittedName>
</protein>
<gene>
    <name evidence="1" type="ORF">Ciccas_009105</name>
</gene>
<comment type="caution">
    <text evidence="1">The sequence shown here is derived from an EMBL/GenBank/DDBJ whole genome shotgun (WGS) entry which is preliminary data.</text>
</comment>
<reference evidence="1 2" key="1">
    <citation type="submission" date="2024-11" db="EMBL/GenBank/DDBJ databases">
        <title>Adaptive evolution of stress response genes in parasites aligns with host niche diversity.</title>
        <authorList>
            <person name="Hahn C."/>
            <person name="Resl P."/>
        </authorList>
    </citation>
    <scope>NUCLEOTIDE SEQUENCE [LARGE SCALE GENOMIC DNA]</scope>
    <source>
        <strain evidence="1">EGGRZ-B1_66</strain>
        <tissue evidence="1">Body</tissue>
    </source>
</reference>
<sequence length="291" mass="32078">MVQPTATAAPIKSPALQQQLVEKLNQSARPLVSNPPLYSQERILAPVGSSKRQTGVRSELDQFPYRGLKYKRQGLAVSIPKPLSGGEWAQDEYLSQHLETEQPLNWRPKRVKQDSGEQFISASPSPPTLEDNIRVLCSKLEPGTAPATIGEKRPPAELPMLWDSTKGRVTPPMQLFHVPDLKILNRAKLPVSQASNPSLLSANFPPATPCSLLVSFQLVPTDAHSHDLVISRIMQFFSLPPNSIASLERACPTKVLFHQPETPKGTLLLVICNSWHLLKKATSLISLDRCA</sequence>
<proteinExistence type="predicted"/>